<evidence type="ECO:0000259" key="3">
    <source>
        <dbReference type="PROSITE" id="PS50893"/>
    </source>
</evidence>
<gene>
    <name evidence="4" type="ORF">QE109_05760</name>
</gene>
<dbReference type="InterPro" id="IPR003593">
    <property type="entry name" value="AAA+_ATPase"/>
</dbReference>
<evidence type="ECO:0000313" key="5">
    <source>
        <dbReference type="Proteomes" id="UP001158045"/>
    </source>
</evidence>
<dbReference type="InterPro" id="IPR027417">
    <property type="entry name" value="P-loop_NTPase"/>
</dbReference>
<accession>A0ABT6NB51</accession>
<dbReference type="Proteomes" id="UP001158045">
    <property type="component" value="Unassembled WGS sequence"/>
</dbReference>
<keyword evidence="1" id="KW-0547">Nucleotide-binding</keyword>
<dbReference type="PANTHER" id="PTHR24220">
    <property type="entry name" value="IMPORT ATP-BINDING PROTEIN"/>
    <property type="match status" value="1"/>
</dbReference>
<dbReference type="InterPro" id="IPR003439">
    <property type="entry name" value="ABC_transporter-like_ATP-bd"/>
</dbReference>
<evidence type="ECO:0000256" key="2">
    <source>
        <dbReference type="ARBA" id="ARBA00022840"/>
    </source>
</evidence>
<keyword evidence="2 4" id="KW-0067">ATP-binding</keyword>
<keyword evidence="5" id="KW-1185">Reference proteome</keyword>
<dbReference type="InterPro" id="IPR015854">
    <property type="entry name" value="ABC_transpr_LolD-like"/>
</dbReference>
<name>A0ABT6NB51_9FIRM</name>
<dbReference type="GO" id="GO:0005524">
    <property type="term" value="F:ATP binding"/>
    <property type="evidence" value="ECO:0007669"/>
    <property type="project" value="UniProtKB-KW"/>
</dbReference>
<dbReference type="EMBL" id="JARYZI010000003">
    <property type="protein sequence ID" value="MDH8677642.1"/>
    <property type="molecule type" value="Genomic_DNA"/>
</dbReference>
<evidence type="ECO:0000256" key="1">
    <source>
        <dbReference type="ARBA" id="ARBA00022741"/>
    </source>
</evidence>
<feature type="domain" description="ABC transporter" evidence="3">
    <location>
        <begin position="3"/>
        <end position="221"/>
    </location>
</feature>
<comment type="caution">
    <text evidence="4">The sequence shown here is derived from an EMBL/GenBank/DDBJ whole genome shotgun (WGS) entry which is preliminary data.</text>
</comment>
<organism evidence="4 5">
    <name type="scientific">Fusibacter bizertensis</name>
    <dbReference type="NCBI Taxonomy" id="1488331"/>
    <lineage>
        <taxon>Bacteria</taxon>
        <taxon>Bacillati</taxon>
        <taxon>Bacillota</taxon>
        <taxon>Clostridia</taxon>
        <taxon>Eubacteriales</taxon>
        <taxon>Eubacteriales Family XII. Incertae Sedis</taxon>
        <taxon>Fusibacter</taxon>
    </lineage>
</organism>
<sequence length="223" mass="24679">MISAIQCELKYKDGTQALKPFDLEIGTGEVVVILGPSGSGKTSLLKLFLGIEVPSNGNISVLDQPMIAGQEQEIRKLRTKLGPVFQEFRLIEGRSVLDNVMIGLRFLDFTHEQMISIATEYIMRVGLGHKRDHTVDKLSWGECQRVAIARAVARKPKLIIADEPTGNLDQENAINVLNLLASFADQQTSVVITTHAAHLVKSFHSTIRLNMDEGKFIIERSEG</sequence>
<evidence type="ECO:0000313" key="4">
    <source>
        <dbReference type="EMBL" id="MDH8677642.1"/>
    </source>
</evidence>
<reference evidence="4 5" key="1">
    <citation type="submission" date="2023-04" db="EMBL/GenBank/DDBJ databases">
        <title>Fusibacter bizertensis strain WBS, isolated from littoral bottom sediments of the Arctic seas - biochemical and genomic analysis.</title>
        <authorList>
            <person name="Brioukhanov A.L."/>
        </authorList>
    </citation>
    <scope>NUCLEOTIDE SEQUENCE [LARGE SCALE GENOMIC DNA]</scope>
    <source>
        <strain evidence="4 5">WBS</strain>
    </source>
</reference>
<dbReference type="Pfam" id="PF00005">
    <property type="entry name" value="ABC_tran"/>
    <property type="match status" value="1"/>
</dbReference>
<proteinExistence type="predicted"/>
<dbReference type="SUPFAM" id="SSF52540">
    <property type="entry name" value="P-loop containing nucleoside triphosphate hydrolases"/>
    <property type="match status" value="1"/>
</dbReference>
<dbReference type="Gene3D" id="3.40.50.300">
    <property type="entry name" value="P-loop containing nucleotide triphosphate hydrolases"/>
    <property type="match status" value="1"/>
</dbReference>
<dbReference type="PROSITE" id="PS50893">
    <property type="entry name" value="ABC_TRANSPORTER_2"/>
    <property type="match status" value="1"/>
</dbReference>
<protein>
    <submittedName>
        <fullName evidence="4">ATP-binding cassette domain-containing protein</fullName>
    </submittedName>
</protein>
<dbReference type="SMART" id="SM00382">
    <property type="entry name" value="AAA"/>
    <property type="match status" value="1"/>
</dbReference>